<dbReference type="Proteomes" id="UP000231019">
    <property type="component" value="Unassembled WGS sequence"/>
</dbReference>
<dbReference type="Gene3D" id="3.40.50.1820">
    <property type="entry name" value="alpha/beta hydrolase"/>
    <property type="match status" value="1"/>
</dbReference>
<organism evidence="1 2">
    <name type="scientific">bacterium (Candidatus Blackallbacteria) CG17_big_fil_post_rev_8_21_14_2_50_48_46</name>
    <dbReference type="NCBI Taxonomy" id="2014261"/>
    <lineage>
        <taxon>Bacteria</taxon>
        <taxon>Candidatus Blackallbacteria</taxon>
    </lineage>
</organism>
<reference evidence="1 2" key="1">
    <citation type="submission" date="2017-09" db="EMBL/GenBank/DDBJ databases">
        <title>Depth-based differentiation of microbial function through sediment-hosted aquifers and enrichment of novel symbionts in the deep terrestrial subsurface.</title>
        <authorList>
            <person name="Probst A.J."/>
            <person name="Ladd B."/>
            <person name="Jarett J.K."/>
            <person name="Geller-Mcgrath D.E."/>
            <person name="Sieber C.M."/>
            <person name="Emerson J.B."/>
            <person name="Anantharaman K."/>
            <person name="Thomas B.C."/>
            <person name="Malmstrom R."/>
            <person name="Stieglmeier M."/>
            <person name="Klingl A."/>
            <person name="Woyke T."/>
            <person name="Ryan C.M."/>
            <person name="Banfield J.F."/>
        </authorList>
    </citation>
    <scope>NUCLEOTIDE SEQUENCE [LARGE SCALE GENOMIC DNA]</scope>
    <source>
        <strain evidence="1">CG17_big_fil_post_rev_8_21_14_2_50_48_46</strain>
    </source>
</reference>
<dbReference type="EMBL" id="PFFQ01000023">
    <property type="protein sequence ID" value="PIW17596.1"/>
    <property type="molecule type" value="Genomic_DNA"/>
</dbReference>
<sequence length="295" mass="32247">MQNPGIPKPGGWELKPLSEMLPSLRAPLKPPAQFSPTLHSVSDQLQNLSPLSSGLDQFAFLEDAAQIQAEAEVRPESYQALQTLPGKHWLGKMPANGNREVAVMIPQGTDLSRPVELVYFFHGHNGTIAKSLADPQKGLGSEITHMAQEGRNRVWVIPQGPPKERDFSWMNPLNKESMTEFQTQTLAELQQLAPGLIIGQTTVKGHSAGGLPLMNGAAHGMQADRIEFLDASYGSWASETWRKQKQTNPALEMRVVYIPGTSTEANALSLRSQKGVKLIISKVSHGAVPKTHIKD</sequence>
<accession>A0A2M7G7C5</accession>
<evidence type="ECO:0000313" key="2">
    <source>
        <dbReference type="Proteomes" id="UP000231019"/>
    </source>
</evidence>
<dbReference type="AlphaFoldDB" id="A0A2M7G7C5"/>
<gene>
    <name evidence="1" type="ORF">COW36_08865</name>
</gene>
<name>A0A2M7G7C5_9BACT</name>
<dbReference type="InterPro" id="IPR029058">
    <property type="entry name" value="AB_hydrolase_fold"/>
</dbReference>
<dbReference type="SUPFAM" id="SSF53474">
    <property type="entry name" value="alpha/beta-Hydrolases"/>
    <property type="match status" value="1"/>
</dbReference>
<evidence type="ECO:0000313" key="1">
    <source>
        <dbReference type="EMBL" id="PIW17596.1"/>
    </source>
</evidence>
<evidence type="ECO:0008006" key="3">
    <source>
        <dbReference type="Google" id="ProtNLM"/>
    </source>
</evidence>
<protein>
    <recommendedName>
        <fullName evidence="3">Alpha/beta hydrolase</fullName>
    </recommendedName>
</protein>
<proteinExistence type="predicted"/>
<comment type="caution">
    <text evidence="1">The sequence shown here is derived from an EMBL/GenBank/DDBJ whole genome shotgun (WGS) entry which is preliminary data.</text>
</comment>